<feature type="domain" description="C2H2-type" evidence="11">
    <location>
        <begin position="530"/>
        <end position="557"/>
    </location>
</feature>
<dbReference type="Proteomes" id="UP000007266">
    <property type="component" value="Linkage group 3"/>
</dbReference>
<reference evidence="12 13" key="2">
    <citation type="journal article" date="2010" name="Nucleic Acids Res.">
        <title>BeetleBase in 2010: revisions to provide comprehensive genomic information for Tribolium castaneum.</title>
        <authorList>
            <person name="Kim H.S."/>
            <person name="Murphy T."/>
            <person name="Xia J."/>
            <person name="Caragea D."/>
            <person name="Park Y."/>
            <person name="Beeman R.W."/>
            <person name="Lorenzen M.D."/>
            <person name="Butcher S."/>
            <person name="Manak J.R."/>
            <person name="Brown S.J."/>
        </authorList>
    </citation>
    <scope>GENOME REANNOTATION</scope>
    <source>
        <strain evidence="12 13">Georgia GA2</strain>
    </source>
</reference>
<keyword evidence="13" id="KW-1185">Reference proteome</keyword>
<evidence type="ECO:0000313" key="13">
    <source>
        <dbReference type="Proteomes" id="UP000007266"/>
    </source>
</evidence>
<evidence type="ECO:0000256" key="8">
    <source>
        <dbReference type="ARBA" id="ARBA00023242"/>
    </source>
</evidence>
<keyword evidence="7" id="KW-0804">Transcription</keyword>
<feature type="domain" description="C2H2-type" evidence="11">
    <location>
        <begin position="445"/>
        <end position="472"/>
    </location>
</feature>
<evidence type="ECO:0000256" key="3">
    <source>
        <dbReference type="ARBA" id="ARBA00022737"/>
    </source>
</evidence>
<evidence type="ECO:0000256" key="1">
    <source>
        <dbReference type="ARBA" id="ARBA00004123"/>
    </source>
</evidence>
<dbReference type="FunFam" id="3.30.160.60:FF:002343">
    <property type="entry name" value="Zinc finger protein 33A"/>
    <property type="match status" value="1"/>
</dbReference>
<dbReference type="SUPFAM" id="SSF57667">
    <property type="entry name" value="beta-beta-alpha zinc fingers"/>
    <property type="match status" value="7"/>
</dbReference>
<feature type="domain" description="C2H2-type" evidence="11">
    <location>
        <begin position="12"/>
        <end position="40"/>
    </location>
</feature>
<dbReference type="AlphaFoldDB" id="A0A139WKF5"/>
<dbReference type="KEGG" id="tca:103313190"/>
<dbReference type="SMART" id="SM00355">
    <property type="entry name" value="ZnF_C2H2"/>
    <property type="match status" value="14"/>
</dbReference>
<dbReference type="GO" id="GO:0001228">
    <property type="term" value="F:DNA-binding transcription activator activity, RNA polymerase II-specific"/>
    <property type="evidence" value="ECO:0000318"/>
    <property type="project" value="GO_Central"/>
</dbReference>
<dbReference type="FunFam" id="3.30.160.60:FF:003122">
    <property type="entry name" value="Meiotic central spindle, isoform B"/>
    <property type="match status" value="1"/>
</dbReference>
<dbReference type="InterPro" id="IPR036236">
    <property type="entry name" value="Znf_C2H2_sf"/>
</dbReference>
<feature type="domain" description="C2H2-type" evidence="11">
    <location>
        <begin position="558"/>
        <end position="585"/>
    </location>
</feature>
<evidence type="ECO:0000256" key="2">
    <source>
        <dbReference type="ARBA" id="ARBA00022723"/>
    </source>
</evidence>
<dbReference type="InParanoid" id="A0A139WKF5"/>
<evidence type="ECO:0000256" key="4">
    <source>
        <dbReference type="ARBA" id="ARBA00022771"/>
    </source>
</evidence>
<feature type="domain" description="C2H2-type" evidence="11">
    <location>
        <begin position="104"/>
        <end position="131"/>
    </location>
</feature>
<keyword evidence="8" id="KW-0539">Nucleus</keyword>
<dbReference type="GO" id="GO:0006357">
    <property type="term" value="P:regulation of transcription by RNA polymerase II"/>
    <property type="evidence" value="ECO:0000318"/>
    <property type="project" value="GO_Central"/>
</dbReference>
<feature type="domain" description="C2H2-type" evidence="11">
    <location>
        <begin position="412"/>
        <end position="437"/>
    </location>
</feature>
<reference evidence="12 13" key="1">
    <citation type="journal article" date="2008" name="Nature">
        <title>The genome of the model beetle and pest Tribolium castaneum.</title>
        <authorList>
            <consortium name="Tribolium Genome Sequencing Consortium"/>
            <person name="Richards S."/>
            <person name="Gibbs R.A."/>
            <person name="Weinstock G.M."/>
            <person name="Brown S.J."/>
            <person name="Denell R."/>
            <person name="Beeman R.W."/>
            <person name="Gibbs R."/>
            <person name="Beeman R.W."/>
            <person name="Brown S.J."/>
            <person name="Bucher G."/>
            <person name="Friedrich M."/>
            <person name="Grimmelikhuijzen C.J."/>
            <person name="Klingler M."/>
            <person name="Lorenzen M."/>
            <person name="Richards S."/>
            <person name="Roth S."/>
            <person name="Schroder R."/>
            <person name="Tautz D."/>
            <person name="Zdobnov E.M."/>
            <person name="Muzny D."/>
            <person name="Gibbs R.A."/>
            <person name="Weinstock G.M."/>
            <person name="Attaway T."/>
            <person name="Bell S."/>
            <person name="Buhay C.J."/>
            <person name="Chandrabose M.N."/>
            <person name="Chavez D."/>
            <person name="Clerk-Blankenburg K.P."/>
            <person name="Cree A."/>
            <person name="Dao M."/>
            <person name="Davis C."/>
            <person name="Chacko J."/>
            <person name="Dinh H."/>
            <person name="Dugan-Rocha S."/>
            <person name="Fowler G."/>
            <person name="Garner T.T."/>
            <person name="Garnes J."/>
            <person name="Gnirke A."/>
            <person name="Hawes A."/>
            <person name="Hernandez J."/>
            <person name="Hines S."/>
            <person name="Holder M."/>
            <person name="Hume J."/>
            <person name="Jhangiani S.N."/>
            <person name="Joshi V."/>
            <person name="Khan Z.M."/>
            <person name="Jackson L."/>
            <person name="Kovar C."/>
            <person name="Kowis A."/>
            <person name="Lee S."/>
            <person name="Lewis L.R."/>
            <person name="Margolis J."/>
            <person name="Morgan M."/>
            <person name="Nazareth L.V."/>
            <person name="Nguyen N."/>
            <person name="Okwuonu G."/>
            <person name="Parker D."/>
            <person name="Richards S."/>
            <person name="Ruiz S.J."/>
            <person name="Santibanez J."/>
            <person name="Savard J."/>
            <person name="Scherer S.E."/>
            <person name="Schneider B."/>
            <person name="Sodergren E."/>
            <person name="Tautz D."/>
            <person name="Vattahil S."/>
            <person name="Villasana D."/>
            <person name="White C.S."/>
            <person name="Wright R."/>
            <person name="Park Y."/>
            <person name="Beeman R.W."/>
            <person name="Lord J."/>
            <person name="Oppert B."/>
            <person name="Lorenzen M."/>
            <person name="Brown S."/>
            <person name="Wang L."/>
            <person name="Savard J."/>
            <person name="Tautz D."/>
            <person name="Richards S."/>
            <person name="Weinstock G."/>
            <person name="Gibbs R.A."/>
            <person name="Liu Y."/>
            <person name="Worley K."/>
            <person name="Weinstock G."/>
            <person name="Elsik C.G."/>
            <person name="Reese J.T."/>
            <person name="Elhaik E."/>
            <person name="Landan G."/>
            <person name="Graur D."/>
            <person name="Arensburger P."/>
            <person name="Atkinson P."/>
            <person name="Beeman R.W."/>
            <person name="Beidler J."/>
            <person name="Brown S.J."/>
            <person name="Demuth J.P."/>
            <person name="Drury D.W."/>
            <person name="Du Y.Z."/>
            <person name="Fujiwara H."/>
            <person name="Lorenzen M."/>
            <person name="Maselli V."/>
            <person name="Osanai M."/>
            <person name="Park Y."/>
            <person name="Robertson H.M."/>
            <person name="Tu Z."/>
            <person name="Wang J.J."/>
            <person name="Wang S."/>
            <person name="Richards S."/>
            <person name="Song H."/>
            <person name="Zhang L."/>
            <person name="Sodergren E."/>
            <person name="Werner D."/>
            <person name="Stanke M."/>
            <person name="Morgenstern B."/>
            <person name="Solovyev V."/>
            <person name="Kosarev P."/>
            <person name="Brown G."/>
            <person name="Chen H.C."/>
            <person name="Ermolaeva O."/>
            <person name="Hlavina W."/>
            <person name="Kapustin Y."/>
            <person name="Kiryutin B."/>
            <person name="Kitts P."/>
            <person name="Maglott D."/>
            <person name="Pruitt K."/>
            <person name="Sapojnikov V."/>
            <person name="Souvorov A."/>
            <person name="Mackey A.J."/>
            <person name="Waterhouse R.M."/>
            <person name="Wyder S."/>
            <person name="Zdobnov E.M."/>
            <person name="Zdobnov E.M."/>
            <person name="Wyder S."/>
            <person name="Kriventseva E.V."/>
            <person name="Kadowaki T."/>
            <person name="Bork P."/>
            <person name="Aranda M."/>
            <person name="Bao R."/>
            <person name="Beermann A."/>
            <person name="Berns N."/>
            <person name="Bolognesi R."/>
            <person name="Bonneton F."/>
            <person name="Bopp D."/>
            <person name="Brown S.J."/>
            <person name="Bucher G."/>
            <person name="Butts T."/>
            <person name="Chaumot A."/>
            <person name="Denell R.E."/>
            <person name="Ferrier D.E."/>
            <person name="Friedrich M."/>
            <person name="Gordon C.M."/>
            <person name="Jindra M."/>
            <person name="Klingler M."/>
            <person name="Lan Q."/>
            <person name="Lattorff H.M."/>
            <person name="Laudet V."/>
            <person name="von Levetsow C."/>
            <person name="Liu Z."/>
            <person name="Lutz R."/>
            <person name="Lynch J.A."/>
            <person name="da Fonseca R.N."/>
            <person name="Posnien N."/>
            <person name="Reuter R."/>
            <person name="Roth S."/>
            <person name="Savard J."/>
            <person name="Schinko J.B."/>
            <person name="Schmitt C."/>
            <person name="Schoppmeier M."/>
            <person name="Schroder R."/>
            <person name="Shippy T.D."/>
            <person name="Simonnet F."/>
            <person name="Marques-Souza H."/>
            <person name="Tautz D."/>
            <person name="Tomoyasu Y."/>
            <person name="Trauner J."/>
            <person name="Van der Zee M."/>
            <person name="Vervoort M."/>
            <person name="Wittkopp N."/>
            <person name="Wimmer E.A."/>
            <person name="Yang X."/>
            <person name="Jones A.K."/>
            <person name="Sattelle D.B."/>
            <person name="Ebert P.R."/>
            <person name="Nelson D."/>
            <person name="Scott J.G."/>
            <person name="Beeman R.W."/>
            <person name="Muthukrishnan S."/>
            <person name="Kramer K.J."/>
            <person name="Arakane Y."/>
            <person name="Beeman R.W."/>
            <person name="Zhu Q."/>
            <person name="Hogenkamp D."/>
            <person name="Dixit R."/>
            <person name="Oppert B."/>
            <person name="Jiang H."/>
            <person name="Zou Z."/>
            <person name="Marshall J."/>
            <person name="Elpidina E."/>
            <person name="Vinokurov K."/>
            <person name="Oppert C."/>
            <person name="Zou Z."/>
            <person name="Evans J."/>
            <person name="Lu Z."/>
            <person name="Zhao P."/>
            <person name="Sumathipala N."/>
            <person name="Altincicek B."/>
            <person name="Vilcinskas A."/>
            <person name="Williams M."/>
            <person name="Hultmark D."/>
            <person name="Hetru C."/>
            <person name="Jiang H."/>
            <person name="Grimmelikhuijzen C.J."/>
            <person name="Hauser F."/>
            <person name="Cazzamali G."/>
            <person name="Williamson M."/>
            <person name="Park Y."/>
            <person name="Li B."/>
            <person name="Tanaka Y."/>
            <person name="Predel R."/>
            <person name="Neupert S."/>
            <person name="Schachtner J."/>
            <person name="Verleyen P."/>
            <person name="Raible F."/>
            <person name="Bork P."/>
            <person name="Friedrich M."/>
            <person name="Walden K.K."/>
            <person name="Robertson H.M."/>
            <person name="Angeli S."/>
            <person name="Foret S."/>
            <person name="Bucher G."/>
            <person name="Schuetz S."/>
            <person name="Maleszka R."/>
            <person name="Wimmer E.A."/>
            <person name="Beeman R.W."/>
            <person name="Lorenzen M."/>
            <person name="Tomoyasu Y."/>
            <person name="Miller S.C."/>
            <person name="Grossmann D."/>
            <person name="Bucher G."/>
        </authorList>
    </citation>
    <scope>NUCLEOTIDE SEQUENCE [LARGE SCALE GENOMIC DNA]</scope>
    <source>
        <strain evidence="12 13">Georgia GA2</strain>
    </source>
</reference>
<dbReference type="EMBL" id="KQ971327">
    <property type="protein sequence ID" value="KYB28406.1"/>
    <property type="molecule type" value="Genomic_DNA"/>
</dbReference>
<keyword evidence="6" id="KW-0805">Transcription regulation</keyword>
<protein>
    <submittedName>
        <fullName evidence="12">Zinc finger protein 585B-like Protein</fullName>
    </submittedName>
</protein>
<feature type="domain" description="C2H2-type" evidence="11">
    <location>
        <begin position="474"/>
        <end position="501"/>
    </location>
</feature>
<dbReference type="GO" id="GO:0000978">
    <property type="term" value="F:RNA polymerase II cis-regulatory region sequence-specific DNA binding"/>
    <property type="evidence" value="ECO:0000318"/>
    <property type="project" value="GO_Central"/>
</dbReference>
<evidence type="ECO:0000256" key="7">
    <source>
        <dbReference type="ARBA" id="ARBA00023163"/>
    </source>
</evidence>
<keyword evidence="4 9" id="KW-0863">Zinc-finger</keyword>
<name>A0A139WKF5_TRICA</name>
<dbReference type="PROSITE" id="PS00028">
    <property type="entry name" value="ZINC_FINGER_C2H2_1"/>
    <property type="match status" value="11"/>
</dbReference>
<dbReference type="GO" id="GO:0008270">
    <property type="term" value="F:zinc ion binding"/>
    <property type="evidence" value="ECO:0007669"/>
    <property type="project" value="UniProtKB-KW"/>
</dbReference>
<dbReference type="GO" id="GO:0005634">
    <property type="term" value="C:nucleus"/>
    <property type="evidence" value="ECO:0000318"/>
    <property type="project" value="GO_Central"/>
</dbReference>
<accession>A0A139WKF5</accession>
<dbReference type="FunFam" id="3.30.160.60:FF:000100">
    <property type="entry name" value="Zinc finger 45-like"/>
    <property type="match status" value="1"/>
</dbReference>
<dbReference type="PROSITE" id="PS50157">
    <property type="entry name" value="ZINC_FINGER_C2H2_2"/>
    <property type="match status" value="13"/>
</dbReference>
<comment type="subcellular location">
    <subcellularLocation>
        <location evidence="1">Nucleus</location>
    </subcellularLocation>
</comment>
<dbReference type="FunFam" id="3.30.160.60:FF:002388">
    <property type="entry name" value="Uncharacterized protein, isoform B"/>
    <property type="match status" value="2"/>
</dbReference>
<evidence type="ECO:0000259" key="11">
    <source>
        <dbReference type="PROSITE" id="PS50157"/>
    </source>
</evidence>
<evidence type="ECO:0000256" key="10">
    <source>
        <dbReference type="SAM" id="MobiDB-lite"/>
    </source>
</evidence>
<dbReference type="STRING" id="7070.A0A139WKF5"/>
<proteinExistence type="predicted"/>
<dbReference type="OMA" id="TRHTDYK"/>
<dbReference type="InterPro" id="IPR013087">
    <property type="entry name" value="Znf_C2H2_type"/>
</dbReference>
<evidence type="ECO:0000256" key="5">
    <source>
        <dbReference type="ARBA" id="ARBA00022833"/>
    </source>
</evidence>
<organism evidence="12 13">
    <name type="scientific">Tribolium castaneum</name>
    <name type="common">Red flour beetle</name>
    <dbReference type="NCBI Taxonomy" id="7070"/>
    <lineage>
        <taxon>Eukaryota</taxon>
        <taxon>Metazoa</taxon>
        <taxon>Ecdysozoa</taxon>
        <taxon>Arthropoda</taxon>
        <taxon>Hexapoda</taxon>
        <taxon>Insecta</taxon>
        <taxon>Pterygota</taxon>
        <taxon>Neoptera</taxon>
        <taxon>Endopterygota</taxon>
        <taxon>Coleoptera</taxon>
        <taxon>Polyphaga</taxon>
        <taxon>Cucujiformia</taxon>
        <taxon>Tenebrionidae</taxon>
        <taxon>Tenebrionidae incertae sedis</taxon>
        <taxon>Tribolium</taxon>
    </lineage>
</organism>
<keyword evidence="3" id="KW-0677">Repeat</keyword>
<keyword evidence="5" id="KW-0862">Zinc</keyword>
<dbReference type="Pfam" id="PF00096">
    <property type="entry name" value="zf-C2H2"/>
    <property type="match status" value="5"/>
</dbReference>
<feature type="domain" description="C2H2-type" evidence="11">
    <location>
        <begin position="502"/>
        <end position="529"/>
    </location>
</feature>
<sequence length="598" mass="68917">MFTEPVFDNKWQKCKFCSSTFEELSDYLTHIELVHKNHKTNYLLSSFMCSDCGKQYKTKNELTNHINSKCGTVKQFKCKICGQELMSAGSLYNHMLRHNGVRSFMCRFCAKLFFTAGQLKVHERIHTQDKAYVCEVCNKGFCHRQSLITHSTIHTGIKPYQCENCGNSFSCVGNLIKHRKTHADTCGLIPLTTHRVKHPSTKIKVKINTPSNSRLKTNGQMDFEVQLEVEKELNILKSALCRNNKTEGKKEATNDEQCAKQNLIDKIQECIQRSDTEESLSENNSNENVEKNTALNDTPKEVAQEITLSTGGGVKSTKRRHVERDRNYENEISKFTEQTNFDDEGFGDCKYCGKRYMNVRWLYKHVKEHENNIPIGSDQSGIPLHKCSCCKMSFYTKEESLIHQQTHHADILTCHECEKIFSNRDSLRSHQKVFHKGVGRKAYIYVCDKCGKQFKQKSYLKAHEERNCDKGPFYECSICQKQFSSVYTRNNHMRVHDPEKKLLCKFCAKSFHWKGQLKIHERSHTGEKPFACLYCPKAFAYRESLITHSTIHTGIKPHLCEGCGARFSCIGNLIKHRSSHANECGAWAYKTQKPLQSN</sequence>
<evidence type="ECO:0000256" key="6">
    <source>
        <dbReference type="ARBA" id="ARBA00023015"/>
    </source>
</evidence>
<dbReference type="OrthoDB" id="654211at2759"/>
<keyword evidence="2" id="KW-0479">Metal-binding</keyword>
<dbReference type="eggNOG" id="KOG1721">
    <property type="taxonomic scope" value="Eukaryota"/>
</dbReference>
<gene>
    <name evidence="12" type="primary">AUGUSTUS-3.0.2_32605</name>
    <name evidence="12" type="ORF">TcasGA2_TC032605</name>
</gene>
<dbReference type="Gene3D" id="3.30.160.60">
    <property type="entry name" value="Classic Zinc Finger"/>
    <property type="match status" value="10"/>
</dbReference>
<dbReference type="PANTHER" id="PTHR24379:SF121">
    <property type="entry name" value="C2H2-TYPE DOMAIN-CONTAINING PROTEIN"/>
    <property type="match status" value="1"/>
</dbReference>
<feature type="region of interest" description="Disordered" evidence="10">
    <location>
        <begin position="274"/>
        <end position="297"/>
    </location>
</feature>
<dbReference type="PANTHER" id="PTHR24379">
    <property type="entry name" value="KRAB AND ZINC FINGER DOMAIN-CONTAINING"/>
    <property type="match status" value="1"/>
</dbReference>
<feature type="domain" description="C2H2-type" evidence="11">
    <location>
        <begin position="132"/>
        <end position="159"/>
    </location>
</feature>
<feature type="domain" description="C2H2-type" evidence="11">
    <location>
        <begin position="47"/>
        <end position="74"/>
    </location>
</feature>
<feature type="domain" description="C2H2-type" evidence="11">
    <location>
        <begin position="160"/>
        <end position="183"/>
    </location>
</feature>
<feature type="domain" description="C2H2-type" evidence="11">
    <location>
        <begin position="347"/>
        <end position="374"/>
    </location>
</feature>
<evidence type="ECO:0000313" key="12">
    <source>
        <dbReference type="EMBL" id="KYB28406.1"/>
    </source>
</evidence>
<dbReference type="FunFam" id="3.30.160.60:FF:000003">
    <property type="entry name" value="Zinc finger protein 3 homolog"/>
    <property type="match status" value="1"/>
</dbReference>
<evidence type="ECO:0000256" key="9">
    <source>
        <dbReference type="PROSITE-ProRule" id="PRU00042"/>
    </source>
</evidence>
<feature type="domain" description="C2H2-type" evidence="11">
    <location>
        <begin position="76"/>
        <end position="103"/>
    </location>
</feature>